<sequence>MDIPISQFLYGFHNRTCLRRIPYQPMKRFCDQEGNEIPDLVFCYPVVSFSGNENPADLETRGVSTSALLTSLLLCPKFLNTFYFQPEYSVPTLNDPVSAERCCI</sequence>
<evidence type="ECO:0000313" key="1">
    <source>
        <dbReference type="EMBL" id="GIY87544.1"/>
    </source>
</evidence>
<proteinExistence type="predicted"/>
<dbReference type="EMBL" id="BPLQ01015351">
    <property type="protein sequence ID" value="GIY87544.1"/>
    <property type="molecule type" value="Genomic_DNA"/>
</dbReference>
<comment type="caution">
    <text evidence="1">The sequence shown here is derived from an EMBL/GenBank/DDBJ whole genome shotgun (WGS) entry which is preliminary data.</text>
</comment>
<dbReference type="AlphaFoldDB" id="A0AAV4X141"/>
<reference evidence="1 2" key="1">
    <citation type="submission" date="2021-06" db="EMBL/GenBank/DDBJ databases">
        <title>Caerostris darwini draft genome.</title>
        <authorList>
            <person name="Kono N."/>
            <person name="Arakawa K."/>
        </authorList>
    </citation>
    <scope>NUCLEOTIDE SEQUENCE [LARGE SCALE GENOMIC DNA]</scope>
</reference>
<dbReference type="Proteomes" id="UP001054837">
    <property type="component" value="Unassembled WGS sequence"/>
</dbReference>
<keyword evidence="2" id="KW-1185">Reference proteome</keyword>
<name>A0AAV4X141_9ARAC</name>
<gene>
    <name evidence="1" type="ORF">CDAR_224421</name>
</gene>
<accession>A0AAV4X141</accession>
<organism evidence="1 2">
    <name type="scientific">Caerostris darwini</name>
    <dbReference type="NCBI Taxonomy" id="1538125"/>
    <lineage>
        <taxon>Eukaryota</taxon>
        <taxon>Metazoa</taxon>
        <taxon>Ecdysozoa</taxon>
        <taxon>Arthropoda</taxon>
        <taxon>Chelicerata</taxon>
        <taxon>Arachnida</taxon>
        <taxon>Araneae</taxon>
        <taxon>Araneomorphae</taxon>
        <taxon>Entelegynae</taxon>
        <taxon>Araneoidea</taxon>
        <taxon>Araneidae</taxon>
        <taxon>Caerostris</taxon>
    </lineage>
</organism>
<protein>
    <submittedName>
        <fullName evidence="1">Uncharacterized protein</fullName>
    </submittedName>
</protein>
<evidence type="ECO:0000313" key="2">
    <source>
        <dbReference type="Proteomes" id="UP001054837"/>
    </source>
</evidence>